<keyword evidence="2 8" id="KW-0963">Cytoplasm</keyword>
<dbReference type="InterPro" id="IPR033910">
    <property type="entry name" value="GluRS_core"/>
</dbReference>
<comment type="catalytic activity">
    <reaction evidence="8">
        <text>tRNA(Glu) + L-glutamate + ATP = L-glutamyl-tRNA(Glu) + AMP + diphosphate</text>
        <dbReference type="Rhea" id="RHEA:23540"/>
        <dbReference type="Rhea" id="RHEA-COMP:9663"/>
        <dbReference type="Rhea" id="RHEA-COMP:9680"/>
        <dbReference type="ChEBI" id="CHEBI:29985"/>
        <dbReference type="ChEBI" id="CHEBI:30616"/>
        <dbReference type="ChEBI" id="CHEBI:33019"/>
        <dbReference type="ChEBI" id="CHEBI:78442"/>
        <dbReference type="ChEBI" id="CHEBI:78520"/>
        <dbReference type="ChEBI" id="CHEBI:456215"/>
        <dbReference type="EC" id="6.1.1.17"/>
    </reaction>
</comment>
<dbReference type="GO" id="GO:0008270">
    <property type="term" value="F:zinc ion binding"/>
    <property type="evidence" value="ECO:0007669"/>
    <property type="project" value="InterPro"/>
</dbReference>
<keyword evidence="3 8" id="KW-0436">Ligase</keyword>
<dbReference type="InterPro" id="IPR008925">
    <property type="entry name" value="aa_tRNA-synth_I_cd-bd_sf"/>
</dbReference>
<dbReference type="InterPro" id="IPR045462">
    <property type="entry name" value="aa-tRNA-synth_I_cd-bd"/>
</dbReference>
<dbReference type="PRINTS" id="PR00987">
    <property type="entry name" value="TRNASYNTHGLU"/>
</dbReference>
<dbReference type="Gene3D" id="1.10.8.70">
    <property type="entry name" value="Glutamate-tRNA synthetase, class I, anticodon-binding domain 1"/>
    <property type="match status" value="1"/>
</dbReference>
<dbReference type="HOGENOM" id="CLU_015768_6_1_11"/>
<dbReference type="GO" id="GO:0006424">
    <property type="term" value="P:glutamyl-tRNA aminoacylation"/>
    <property type="evidence" value="ECO:0007669"/>
    <property type="project" value="UniProtKB-UniRule"/>
</dbReference>
<evidence type="ECO:0000313" key="13">
    <source>
        <dbReference type="Proteomes" id="UP000009888"/>
    </source>
</evidence>
<dbReference type="Proteomes" id="UP000009888">
    <property type="component" value="Unassembled WGS sequence"/>
</dbReference>
<comment type="subunit">
    <text evidence="8">Monomer.</text>
</comment>
<feature type="binding site" evidence="8">
    <location>
        <position position="264"/>
    </location>
    <ligand>
        <name>ATP</name>
        <dbReference type="ChEBI" id="CHEBI:30616"/>
    </ligand>
</feature>
<evidence type="ECO:0000259" key="10">
    <source>
        <dbReference type="Pfam" id="PF00749"/>
    </source>
</evidence>
<dbReference type="PATRIC" id="fig|883066.3.peg.1507"/>
<dbReference type="NCBIfam" id="TIGR00464">
    <property type="entry name" value="gltX_bact"/>
    <property type="match status" value="1"/>
</dbReference>
<feature type="region of interest" description="Disordered" evidence="9">
    <location>
        <begin position="120"/>
        <end position="139"/>
    </location>
</feature>
<reference evidence="12 13" key="1">
    <citation type="submission" date="2012-09" db="EMBL/GenBank/DDBJ databases">
        <title>The Genome Sequence of Actinobaculum massiliae ACS-171-V-COL2.</title>
        <authorList>
            <consortium name="The Broad Institute Genome Sequencing Platform"/>
            <person name="Earl A."/>
            <person name="Ward D."/>
            <person name="Feldgarden M."/>
            <person name="Gevers D."/>
            <person name="Saerens B."/>
            <person name="Vaneechoutte M."/>
            <person name="Walker B."/>
            <person name="Young S.K."/>
            <person name="Zeng Q."/>
            <person name="Gargeya S."/>
            <person name="Fitzgerald M."/>
            <person name="Haas B."/>
            <person name="Abouelleil A."/>
            <person name="Alvarado L."/>
            <person name="Arachchi H.M."/>
            <person name="Berlin A."/>
            <person name="Chapman S.B."/>
            <person name="Goldberg J."/>
            <person name="Griggs A."/>
            <person name="Gujja S."/>
            <person name="Hansen M."/>
            <person name="Howarth C."/>
            <person name="Imamovic A."/>
            <person name="Larimer J."/>
            <person name="McCowen C."/>
            <person name="Montmayeur A."/>
            <person name="Murphy C."/>
            <person name="Neiman D."/>
            <person name="Pearson M."/>
            <person name="Priest M."/>
            <person name="Roberts A."/>
            <person name="Saif S."/>
            <person name="Shea T."/>
            <person name="Sisk P."/>
            <person name="Sykes S."/>
            <person name="Wortman J."/>
            <person name="Nusbaum C."/>
            <person name="Birren B."/>
        </authorList>
    </citation>
    <scope>NUCLEOTIDE SEQUENCE [LARGE SCALE GENOMIC DNA]</scope>
    <source>
        <strain evidence="13">ACS-171-V-Col2</strain>
    </source>
</reference>
<evidence type="ECO:0000259" key="11">
    <source>
        <dbReference type="Pfam" id="PF19269"/>
    </source>
</evidence>
<keyword evidence="6 8" id="KW-0648">Protein biosynthesis</keyword>
<dbReference type="InterPro" id="IPR020751">
    <property type="entry name" value="aa-tRNA-synth_I_codon-bd_sub2"/>
</dbReference>
<dbReference type="PANTHER" id="PTHR43311">
    <property type="entry name" value="GLUTAMATE--TRNA LIGASE"/>
    <property type="match status" value="1"/>
</dbReference>
<dbReference type="InterPro" id="IPR014729">
    <property type="entry name" value="Rossmann-like_a/b/a_fold"/>
</dbReference>
<dbReference type="Pfam" id="PF00749">
    <property type="entry name" value="tRNA-synt_1c"/>
    <property type="match status" value="1"/>
</dbReference>
<proteinExistence type="inferred from homology"/>
<organism evidence="12 13">
    <name type="scientific">Actinobaculum massiliense ACS-171-V-Col2</name>
    <dbReference type="NCBI Taxonomy" id="883066"/>
    <lineage>
        <taxon>Bacteria</taxon>
        <taxon>Bacillati</taxon>
        <taxon>Actinomycetota</taxon>
        <taxon>Actinomycetes</taxon>
        <taxon>Actinomycetales</taxon>
        <taxon>Actinomycetaceae</taxon>
        <taxon>Actinobaculum</taxon>
    </lineage>
</organism>
<keyword evidence="7 8" id="KW-0030">Aminoacyl-tRNA synthetase</keyword>
<evidence type="ECO:0000256" key="5">
    <source>
        <dbReference type="ARBA" id="ARBA00022840"/>
    </source>
</evidence>
<feature type="short sequence motif" description="'KMSKS' region" evidence="8">
    <location>
        <begin position="261"/>
        <end position="265"/>
    </location>
</feature>
<comment type="caution">
    <text evidence="8">Lacks conserved residue(s) required for the propagation of feature annotation.</text>
</comment>
<evidence type="ECO:0000256" key="1">
    <source>
        <dbReference type="ARBA" id="ARBA00007894"/>
    </source>
</evidence>
<feature type="short sequence motif" description="'HIGH' region" evidence="8">
    <location>
        <begin position="17"/>
        <end position="27"/>
    </location>
</feature>
<dbReference type="FunFam" id="3.40.50.620:FF:000149">
    <property type="entry name" value="Glutamate--tRNA ligase"/>
    <property type="match status" value="1"/>
</dbReference>
<evidence type="ECO:0000256" key="4">
    <source>
        <dbReference type="ARBA" id="ARBA00022741"/>
    </source>
</evidence>
<sequence>MATTTAAGKDIRVRFCPSPTGTPHVGMVRTCLFNWAYARHTGGTFVFRIEDTDAQRDSEESYQAILESLKWLGLDWDEGIGVGGPHGPYRQSERGEIYQEVAKKLFEAGYAYESFSTPEEVRQRHIDRGENPELGYDGFDRDLTEEQKEAFRAEGRKPSLRIRMPDEDLTFDDLVRGEITYKAGTVPDYVIVRGNGDPLYTLTNPVDDAMMGITHVLRGEDILSSTPRQLVLYRALEELGIAKFTPRFGHLPYVMGEGNKKLSKRDPESNLFLHRDRGIIPEGMINYLALLGWSLSADRDVFSREELVENFDIADVNGNPARFDNKKCTAINADHIRMLEVGDFTRRIVSYVDALSADSYDELSDSEREVLAAAAPLAQTRIQVLSEANDLLRFLFIDGEQIEYDDKAVRKLKDSAPEVLRGAREVLSSLDDVAFTPEELKPALDAKLVDEMEIKPRLAYGPLFVAMTGTNVSIPVIDSIGILGKSEALARIDQLLAKLEACAEA</sequence>
<protein>
    <recommendedName>
        <fullName evidence="8">Glutamate--tRNA ligase</fullName>
        <ecNumber evidence="8">6.1.1.17</ecNumber>
    </recommendedName>
    <alternativeName>
        <fullName evidence="8">Glutamyl-tRNA synthetase</fullName>
        <shortName evidence="8">GluRS</shortName>
    </alternativeName>
</protein>
<evidence type="ECO:0000256" key="3">
    <source>
        <dbReference type="ARBA" id="ARBA00022598"/>
    </source>
</evidence>
<dbReference type="HAMAP" id="MF_00022">
    <property type="entry name" value="Glu_tRNA_synth_type1"/>
    <property type="match status" value="1"/>
</dbReference>
<keyword evidence="4 8" id="KW-0547">Nucleotide-binding</keyword>
<comment type="caution">
    <text evidence="12">The sequence shown here is derived from an EMBL/GenBank/DDBJ whole genome shotgun (WGS) entry which is preliminary data.</text>
</comment>
<dbReference type="CDD" id="cd00808">
    <property type="entry name" value="GluRS_core"/>
    <property type="match status" value="1"/>
</dbReference>
<evidence type="ECO:0000256" key="8">
    <source>
        <dbReference type="HAMAP-Rule" id="MF_00022"/>
    </source>
</evidence>
<evidence type="ECO:0000256" key="9">
    <source>
        <dbReference type="SAM" id="MobiDB-lite"/>
    </source>
</evidence>
<dbReference type="STRING" id="202789.GCA_001457435_00664"/>
<evidence type="ECO:0000313" key="12">
    <source>
        <dbReference type="EMBL" id="EKU94498.1"/>
    </source>
</evidence>
<dbReference type="EMBL" id="AGWL01000008">
    <property type="protein sequence ID" value="EKU94498.1"/>
    <property type="molecule type" value="Genomic_DNA"/>
</dbReference>
<dbReference type="GO" id="GO:0005524">
    <property type="term" value="F:ATP binding"/>
    <property type="evidence" value="ECO:0007669"/>
    <property type="project" value="UniProtKB-UniRule"/>
</dbReference>
<dbReference type="eggNOG" id="COG0008">
    <property type="taxonomic scope" value="Bacteria"/>
</dbReference>
<dbReference type="PANTHER" id="PTHR43311:SF2">
    <property type="entry name" value="GLUTAMATE--TRNA LIGASE, MITOCHONDRIAL-RELATED"/>
    <property type="match status" value="1"/>
</dbReference>
<gene>
    <name evidence="8" type="primary">gltX</name>
    <name evidence="12" type="ORF">HMPREF9233_01445</name>
</gene>
<keyword evidence="13" id="KW-1185">Reference proteome</keyword>
<dbReference type="Pfam" id="PF19269">
    <property type="entry name" value="Anticodon_2"/>
    <property type="match status" value="1"/>
</dbReference>
<dbReference type="SUPFAM" id="SSF48163">
    <property type="entry name" value="An anticodon-binding domain of class I aminoacyl-tRNA synthetases"/>
    <property type="match status" value="1"/>
</dbReference>
<dbReference type="Gene3D" id="3.40.50.620">
    <property type="entry name" value="HUPs"/>
    <property type="match status" value="1"/>
</dbReference>
<accession>K9ECU9</accession>
<comment type="function">
    <text evidence="8">Catalyzes the attachment of glutamate to tRNA(Glu) in a two-step reaction: glutamate is first activated by ATP to form Glu-AMP and then transferred to the acceptor end of tRNA(Glu).</text>
</comment>
<evidence type="ECO:0000256" key="7">
    <source>
        <dbReference type="ARBA" id="ARBA00023146"/>
    </source>
</evidence>
<dbReference type="InterPro" id="IPR000924">
    <property type="entry name" value="Glu/Gln-tRNA-synth"/>
</dbReference>
<evidence type="ECO:0000256" key="6">
    <source>
        <dbReference type="ARBA" id="ARBA00022917"/>
    </source>
</evidence>
<dbReference type="SUPFAM" id="SSF52374">
    <property type="entry name" value="Nucleotidylyl transferase"/>
    <property type="match status" value="1"/>
</dbReference>
<dbReference type="AlphaFoldDB" id="K9ECU9"/>
<keyword evidence="5 8" id="KW-0067">ATP-binding</keyword>
<name>K9ECU9_9ACTO</name>
<dbReference type="InterPro" id="IPR020058">
    <property type="entry name" value="Glu/Gln-tRNA-synth_Ib_cat-dom"/>
</dbReference>
<dbReference type="GO" id="GO:0004818">
    <property type="term" value="F:glutamate-tRNA ligase activity"/>
    <property type="evidence" value="ECO:0007669"/>
    <property type="project" value="UniProtKB-UniRule"/>
</dbReference>
<dbReference type="GO" id="GO:0000049">
    <property type="term" value="F:tRNA binding"/>
    <property type="evidence" value="ECO:0007669"/>
    <property type="project" value="InterPro"/>
</dbReference>
<dbReference type="InterPro" id="IPR004527">
    <property type="entry name" value="Glu-tRNA-ligase_bac/mito"/>
</dbReference>
<feature type="domain" description="Aminoacyl-tRNA synthetase class I anticodon-binding" evidence="11">
    <location>
        <begin position="364"/>
        <end position="495"/>
    </location>
</feature>
<dbReference type="InterPro" id="IPR049940">
    <property type="entry name" value="GluQ/Sye"/>
</dbReference>
<dbReference type="Gene3D" id="1.10.10.350">
    <property type="match status" value="1"/>
</dbReference>
<dbReference type="EC" id="6.1.1.17" evidence="8"/>
<feature type="domain" description="Glutamyl/glutaminyl-tRNA synthetase class Ib catalytic" evidence="10">
    <location>
        <begin position="11"/>
        <end position="327"/>
    </location>
</feature>
<comment type="subcellular location">
    <subcellularLocation>
        <location evidence="8">Cytoplasm</location>
    </subcellularLocation>
</comment>
<evidence type="ECO:0000256" key="2">
    <source>
        <dbReference type="ARBA" id="ARBA00022490"/>
    </source>
</evidence>
<dbReference type="RefSeq" id="WP_007001650.1">
    <property type="nucleotide sequence ID" value="NZ_JH992956.1"/>
</dbReference>
<comment type="similarity">
    <text evidence="1 8">Belongs to the class-I aminoacyl-tRNA synthetase family. Glutamate--tRNA ligase type 1 subfamily.</text>
</comment>
<dbReference type="GO" id="GO:0005829">
    <property type="term" value="C:cytosol"/>
    <property type="evidence" value="ECO:0007669"/>
    <property type="project" value="TreeGrafter"/>
</dbReference>
<dbReference type="InterPro" id="IPR020752">
    <property type="entry name" value="Glu-tRNA-synth_I_codon-bd_sub1"/>
</dbReference>
<feature type="compositionally biased region" description="Basic and acidic residues" evidence="9">
    <location>
        <begin position="120"/>
        <end position="131"/>
    </location>
</feature>